<keyword evidence="1" id="KW-0862">Zinc</keyword>
<dbReference type="GO" id="GO:0003676">
    <property type="term" value="F:nucleic acid binding"/>
    <property type="evidence" value="ECO:0007669"/>
    <property type="project" value="InterPro"/>
</dbReference>
<organism evidence="4 5">
    <name type="scientific">Chara braunii</name>
    <name type="common">Braun's stonewort</name>
    <dbReference type="NCBI Taxonomy" id="69332"/>
    <lineage>
        <taxon>Eukaryota</taxon>
        <taxon>Viridiplantae</taxon>
        <taxon>Streptophyta</taxon>
        <taxon>Charophyceae</taxon>
        <taxon>Charales</taxon>
        <taxon>Characeae</taxon>
        <taxon>Chara</taxon>
    </lineage>
</organism>
<feature type="domain" description="CCHC-type" evidence="3">
    <location>
        <begin position="58"/>
        <end position="71"/>
    </location>
</feature>
<dbReference type="Proteomes" id="UP000265515">
    <property type="component" value="Unassembled WGS sequence"/>
</dbReference>
<keyword evidence="1" id="KW-0479">Metal-binding</keyword>
<feature type="region of interest" description="Disordered" evidence="2">
    <location>
        <begin position="148"/>
        <end position="168"/>
    </location>
</feature>
<proteinExistence type="predicted"/>
<name>A0A388L283_CHABU</name>
<sequence>MSGGDGRYGRDDRQERSHDGGWRGRPESSRERLREGDRDHRAYQLTGNESPRRLSPICYGCKVPGHYRSDCWRFWADPLSRRQAETDGFVCPPEFDRRGRSVSPCRAAATGIRRSPSIDSKTVSRLDELGQSVATLPEFVDLEMARRNEKEKKRREKEEARLREEEERKAEAAKAAKKMEKLRKREEDQLELTKVVEMQLALCIGNICENLQNEIRRVVGDVEKRKAKVVEQLPSTSGSGAGDNDVDVITEGTERLEICEKRKRGEETPVGNSPPVTTPAKRANKRTTVWPLQFSDRLQRTRTRISKKGGRALNKAQTAVKPPARDMAMERMIFLDRTRRELALCNCDQLRVLCREAGVGFAAKVQAIFDIADARARVKYDEGKREAGEDEAWEDSVKSSPENSEDEPTN</sequence>
<reference evidence="4 5" key="1">
    <citation type="journal article" date="2018" name="Cell">
        <title>The Chara Genome: Secondary Complexity and Implications for Plant Terrestrialization.</title>
        <authorList>
            <person name="Nishiyama T."/>
            <person name="Sakayama H."/>
            <person name="Vries J.D."/>
            <person name="Buschmann H."/>
            <person name="Saint-Marcoux D."/>
            <person name="Ullrich K.K."/>
            <person name="Haas F.B."/>
            <person name="Vanderstraeten L."/>
            <person name="Becker D."/>
            <person name="Lang D."/>
            <person name="Vosolsobe S."/>
            <person name="Rombauts S."/>
            <person name="Wilhelmsson P.K.I."/>
            <person name="Janitza P."/>
            <person name="Kern R."/>
            <person name="Heyl A."/>
            <person name="Rumpler F."/>
            <person name="Villalobos L.I.A.C."/>
            <person name="Clay J.M."/>
            <person name="Skokan R."/>
            <person name="Toyoda A."/>
            <person name="Suzuki Y."/>
            <person name="Kagoshima H."/>
            <person name="Schijlen E."/>
            <person name="Tajeshwar N."/>
            <person name="Catarino B."/>
            <person name="Hetherington A.J."/>
            <person name="Saltykova A."/>
            <person name="Bonnot C."/>
            <person name="Breuninger H."/>
            <person name="Symeonidi A."/>
            <person name="Radhakrishnan G.V."/>
            <person name="Van Nieuwerburgh F."/>
            <person name="Deforce D."/>
            <person name="Chang C."/>
            <person name="Karol K.G."/>
            <person name="Hedrich R."/>
            <person name="Ulvskov P."/>
            <person name="Glockner G."/>
            <person name="Delwiche C.F."/>
            <person name="Petrasek J."/>
            <person name="Van de Peer Y."/>
            <person name="Friml J."/>
            <person name="Beilby M."/>
            <person name="Dolan L."/>
            <person name="Kohara Y."/>
            <person name="Sugano S."/>
            <person name="Fujiyama A."/>
            <person name="Delaux P.-M."/>
            <person name="Quint M."/>
            <person name="TheiBen G."/>
            <person name="Hagemann M."/>
            <person name="Harholt J."/>
            <person name="Dunand C."/>
            <person name="Zachgo S."/>
            <person name="Langdale J."/>
            <person name="Maumus F."/>
            <person name="Straeten D.V.D."/>
            <person name="Gould S.B."/>
            <person name="Rensing S.A."/>
        </authorList>
    </citation>
    <scope>NUCLEOTIDE SEQUENCE [LARGE SCALE GENOMIC DNA]</scope>
    <source>
        <strain evidence="4 5">S276</strain>
    </source>
</reference>
<dbReference type="InterPro" id="IPR001878">
    <property type="entry name" value="Znf_CCHC"/>
</dbReference>
<evidence type="ECO:0000313" key="5">
    <source>
        <dbReference type="Proteomes" id="UP000265515"/>
    </source>
</evidence>
<dbReference type="Gramene" id="GBG76396">
    <property type="protein sequence ID" value="GBG76396"/>
    <property type="gene ID" value="CBR_g22143"/>
</dbReference>
<feature type="region of interest" description="Disordered" evidence="2">
    <location>
        <begin position="264"/>
        <end position="284"/>
    </location>
</feature>
<evidence type="ECO:0000256" key="2">
    <source>
        <dbReference type="SAM" id="MobiDB-lite"/>
    </source>
</evidence>
<feature type="region of interest" description="Disordered" evidence="2">
    <location>
        <begin position="1"/>
        <end position="52"/>
    </location>
</feature>
<evidence type="ECO:0000313" key="4">
    <source>
        <dbReference type="EMBL" id="GBG76396.1"/>
    </source>
</evidence>
<accession>A0A388L283</accession>
<dbReference type="AlphaFoldDB" id="A0A388L283"/>
<keyword evidence="1" id="KW-0863">Zinc-finger</keyword>
<feature type="region of interest" description="Disordered" evidence="2">
    <location>
        <begin position="380"/>
        <end position="410"/>
    </location>
</feature>
<dbReference type="PROSITE" id="PS50158">
    <property type="entry name" value="ZF_CCHC"/>
    <property type="match status" value="1"/>
</dbReference>
<comment type="caution">
    <text evidence="4">The sequence shown here is derived from an EMBL/GenBank/DDBJ whole genome shotgun (WGS) entry which is preliminary data.</text>
</comment>
<dbReference type="EMBL" id="BFEA01000244">
    <property type="protein sequence ID" value="GBG76396.1"/>
    <property type="molecule type" value="Genomic_DNA"/>
</dbReference>
<protein>
    <recommendedName>
        <fullName evidence="3">CCHC-type domain-containing protein</fullName>
    </recommendedName>
</protein>
<keyword evidence="5" id="KW-1185">Reference proteome</keyword>
<dbReference type="GO" id="GO:0008270">
    <property type="term" value="F:zinc ion binding"/>
    <property type="evidence" value="ECO:0007669"/>
    <property type="project" value="UniProtKB-KW"/>
</dbReference>
<gene>
    <name evidence="4" type="ORF">CBR_g22143</name>
</gene>
<feature type="compositionally biased region" description="Basic and acidic residues" evidence="2">
    <location>
        <begin position="7"/>
        <end position="42"/>
    </location>
</feature>
<evidence type="ECO:0000256" key="1">
    <source>
        <dbReference type="PROSITE-ProRule" id="PRU00047"/>
    </source>
</evidence>
<evidence type="ECO:0000259" key="3">
    <source>
        <dbReference type="PROSITE" id="PS50158"/>
    </source>
</evidence>